<dbReference type="Proteomes" id="UP001054837">
    <property type="component" value="Unassembled WGS sequence"/>
</dbReference>
<keyword evidence="3" id="KW-1185">Reference proteome</keyword>
<feature type="region of interest" description="Disordered" evidence="1">
    <location>
        <begin position="78"/>
        <end position="136"/>
    </location>
</feature>
<feature type="region of interest" description="Disordered" evidence="1">
    <location>
        <begin position="1"/>
        <end position="27"/>
    </location>
</feature>
<protein>
    <submittedName>
        <fullName evidence="2">Uncharacterized protein</fullName>
    </submittedName>
</protein>
<evidence type="ECO:0000313" key="2">
    <source>
        <dbReference type="EMBL" id="GIX94720.1"/>
    </source>
</evidence>
<evidence type="ECO:0000313" key="3">
    <source>
        <dbReference type="Proteomes" id="UP001054837"/>
    </source>
</evidence>
<sequence>MNKIQKLLGDCVPHNASPNKESQTSGTADLKACEDLSCEARRVAPDVFSTKNPPQTRQKKEFVRFECPELFVLSQQGATSSLDHRNQDELTRDNRHIPDDICLPSSTNRDLFPSNDQMSPTRGFSLSINKQQKQCF</sequence>
<comment type="caution">
    <text evidence="2">The sequence shown here is derived from an EMBL/GenBank/DDBJ whole genome shotgun (WGS) entry which is preliminary data.</text>
</comment>
<reference evidence="2 3" key="1">
    <citation type="submission" date="2021-06" db="EMBL/GenBank/DDBJ databases">
        <title>Caerostris darwini draft genome.</title>
        <authorList>
            <person name="Kono N."/>
            <person name="Arakawa K."/>
        </authorList>
    </citation>
    <scope>NUCLEOTIDE SEQUENCE [LARGE SCALE GENOMIC DNA]</scope>
</reference>
<accession>A0AAV4PBZ1</accession>
<feature type="compositionally biased region" description="Basic and acidic residues" evidence="1">
    <location>
        <begin position="82"/>
        <end position="99"/>
    </location>
</feature>
<proteinExistence type="predicted"/>
<evidence type="ECO:0000256" key="1">
    <source>
        <dbReference type="SAM" id="MobiDB-lite"/>
    </source>
</evidence>
<organism evidence="2 3">
    <name type="scientific">Caerostris darwini</name>
    <dbReference type="NCBI Taxonomy" id="1538125"/>
    <lineage>
        <taxon>Eukaryota</taxon>
        <taxon>Metazoa</taxon>
        <taxon>Ecdysozoa</taxon>
        <taxon>Arthropoda</taxon>
        <taxon>Chelicerata</taxon>
        <taxon>Arachnida</taxon>
        <taxon>Araneae</taxon>
        <taxon>Araneomorphae</taxon>
        <taxon>Entelegynae</taxon>
        <taxon>Araneoidea</taxon>
        <taxon>Araneidae</taxon>
        <taxon>Caerostris</taxon>
    </lineage>
</organism>
<gene>
    <name evidence="2" type="ORF">CDAR_180641</name>
</gene>
<name>A0AAV4PBZ1_9ARAC</name>
<dbReference type="AlphaFoldDB" id="A0AAV4PBZ1"/>
<feature type="compositionally biased region" description="Polar residues" evidence="1">
    <location>
        <begin position="104"/>
        <end position="136"/>
    </location>
</feature>
<dbReference type="EMBL" id="BPLQ01002639">
    <property type="protein sequence ID" value="GIX94720.1"/>
    <property type="molecule type" value="Genomic_DNA"/>
</dbReference>
<feature type="compositionally biased region" description="Polar residues" evidence="1">
    <location>
        <begin position="16"/>
        <end position="27"/>
    </location>
</feature>